<name>A0A511QN52_9VIBR</name>
<accession>A0A511QN52</accession>
<proteinExistence type="predicted"/>
<dbReference type="EMBL" id="BJXK01000003">
    <property type="protein sequence ID" value="GEM78750.1"/>
    <property type="molecule type" value="Genomic_DNA"/>
</dbReference>
<protein>
    <submittedName>
        <fullName evidence="1">Uncharacterized protein</fullName>
    </submittedName>
</protein>
<reference evidence="1 2" key="1">
    <citation type="submission" date="2019-07" db="EMBL/GenBank/DDBJ databases">
        <title>Whole genome shotgun sequence of Vibrio superstes NBRC 103154.</title>
        <authorList>
            <person name="Hosoyama A."/>
            <person name="Uohara A."/>
            <person name="Ohji S."/>
            <person name="Ichikawa N."/>
        </authorList>
    </citation>
    <scope>NUCLEOTIDE SEQUENCE [LARGE SCALE GENOMIC DNA]</scope>
    <source>
        <strain evidence="1 2">NBRC 103154</strain>
    </source>
</reference>
<keyword evidence="2" id="KW-1185">Reference proteome</keyword>
<gene>
    <name evidence="1" type="ORF">VSU01S_09950</name>
</gene>
<dbReference type="Proteomes" id="UP000321113">
    <property type="component" value="Unassembled WGS sequence"/>
</dbReference>
<organism evidence="1 2">
    <name type="scientific">Vibrio superstes NBRC 103154</name>
    <dbReference type="NCBI Taxonomy" id="1219062"/>
    <lineage>
        <taxon>Bacteria</taxon>
        <taxon>Pseudomonadati</taxon>
        <taxon>Pseudomonadota</taxon>
        <taxon>Gammaproteobacteria</taxon>
        <taxon>Vibrionales</taxon>
        <taxon>Vibrionaceae</taxon>
        <taxon>Vibrio</taxon>
    </lineage>
</organism>
<comment type="caution">
    <text evidence="1">The sequence shown here is derived from an EMBL/GenBank/DDBJ whole genome shotgun (WGS) entry which is preliminary data.</text>
</comment>
<sequence>MDVSLKTQPIWYNVQDLCGDLDVLRKFVLLLGCLCVPTGYSATLPFGFEIGDSLEDANVGRLDNVQKRIYCPYEKKFPTKAIVRLSDNFMGFSSLDFIKLSDSKNLETFLEFPAHFYSYQVNSVKNRYKKTSEYKEHVYIAKKLVSDPMFKEALGKLPDTLDSEQHVFKVEGGYVCADYADNKLWRLSINAEGMNARFHEISGAITSKYNQKANIAYSVSDCYKFYRRYNSTSEDNQCTILNARLTRNDNVTIEYQLSANHYKKGSFEKLPEAKELGREKGGYVHYLDESFYNELLVKNNESWDVFESNYHLAFKRLYENMLDEYKGKDNYLEQF</sequence>
<evidence type="ECO:0000313" key="2">
    <source>
        <dbReference type="Proteomes" id="UP000321113"/>
    </source>
</evidence>
<evidence type="ECO:0000313" key="1">
    <source>
        <dbReference type="EMBL" id="GEM78750.1"/>
    </source>
</evidence>
<dbReference type="AlphaFoldDB" id="A0A511QN52"/>